<gene>
    <name evidence="2" type="ORF">AB2L28_12010</name>
</gene>
<proteinExistence type="predicted"/>
<dbReference type="RefSeq" id="WP_370719086.1">
    <property type="nucleotide sequence ID" value="NZ_JBGGTQ010000005.1"/>
</dbReference>
<dbReference type="InterPro" id="IPR014717">
    <property type="entry name" value="Transl_elong_EF1B/ribsomal_bS6"/>
</dbReference>
<dbReference type="Gene3D" id="3.30.70.60">
    <property type="match status" value="1"/>
</dbReference>
<comment type="caution">
    <text evidence="2">The sequence shown here is derived from an EMBL/GenBank/DDBJ whole genome shotgun (WGS) entry which is preliminary data.</text>
</comment>
<evidence type="ECO:0000256" key="1">
    <source>
        <dbReference type="SAM" id="MobiDB-lite"/>
    </source>
</evidence>
<evidence type="ECO:0008006" key="4">
    <source>
        <dbReference type="Google" id="ProtNLM"/>
    </source>
</evidence>
<dbReference type="Proteomes" id="UP001566476">
    <property type="component" value="Unassembled WGS sequence"/>
</dbReference>
<name>A0ABV4I6W0_9ACTN</name>
<accession>A0ABV4I6W0</accession>
<feature type="region of interest" description="Disordered" evidence="1">
    <location>
        <begin position="209"/>
        <end position="234"/>
    </location>
</feature>
<evidence type="ECO:0000313" key="2">
    <source>
        <dbReference type="EMBL" id="MEZ0492957.1"/>
    </source>
</evidence>
<organism evidence="2 3">
    <name type="scientific">Kineococcus mangrovi</name>
    <dbReference type="NCBI Taxonomy" id="1660183"/>
    <lineage>
        <taxon>Bacteria</taxon>
        <taxon>Bacillati</taxon>
        <taxon>Actinomycetota</taxon>
        <taxon>Actinomycetes</taxon>
        <taxon>Kineosporiales</taxon>
        <taxon>Kineosporiaceae</taxon>
        <taxon>Kineococcus</taxon>
    </lineage>
</organism>
<reference evidence="2 3" key="1">
    <citation type="submission" date="2024-07" db="EMBL/GenBank/DDBJ databases">
        <authorList>
            <person name="Thanompreechachai J."/>
            <person name="Duangmal K."/>
        </authorList>
    </citation>
    <scope>NUCLEOTIDE SEQUENCE [LARGE SCALE GENOMIC DNA]</scope>
    <source>
        <strain evidence="2 3">TBRC 1896</strain>
    </source>
</reference>
<feature type="compositionally biased region" description="Polar residues" evidence="1">
    <location>
        <begin position="214"/>
        <end position="224"/>
    </location>
</feature>
<protein>
    <recommendedName>
        <fullName evidence="4">Pilus assembly protein PilO</fullName>
    </recommendedName>
</protein>
<sequence length="234" mass="23464">MSISKSKTWAAGAAVLSLLVLVATWFLVIGPKRAEAADLATDTSAAQAQNEQIAQQTELLKAQFATLPQERAALAEIRSQFPSAADVPALLRTLESFAGATGVTITAIQPGAIAPYSPTGADASTAVAPAATPGGLSAIPLTLTVSGTFAQTELFVKQAQADMKRYFLLDTVALSTDQNAGASGATSSVTSTIGGKVFVLPDTAASAAPVGDGASTTVTSNAQTPVAGDSAPTN</sequence>
<evidence type="ECO:0000313" key="3">
    <source>
        <dbReference type="Proteomes" id="UP001566476"/>
    </source>
</evidence>
<keyword evidence="3" id="KW-1185">Reference proteome</keyword>
<dbReference type="EMBL" id="JBGGTQ010000005">
    <property type="protein sequence ID" value="MEZ0492957.1"/>
    <property type="molecule type" value="Genomic_DNA"/>
</dbReference>